<dbReference type="PANTHER" id="PTHR46082:SF6">
    <property type="entry name" value="AAA+ ATPASE DOMAIN-CONTAINING PROTEIN-RELATED"/>
    <property type="match status" value="1"/>
</dbReference>
<accession>A0A8J3QFR2</accession>
<dbReference type="Pfam" id="PF13424">
    <property type="entry name" value="TPR_12"/>
    <property type="match status" value="2"/>
</dbReference>
<dbReference type="Pfam" id="PF13374">
    <property type="entry name" value="TPR_10"/>
    <property type="match status" value="1"/>
</dbReference>
<dbReference type="InterPro" id="IPR053137">
    <property type="entry name" value="NLR-like"/>
</dbReference>
<evidence type="ECO:0000313" key="2">
    <source>
        <dbReference type="EMBL" id="GIH09781.1"/>
    </source>
</evidence>
<protein>
    <submittedName>
        <fullName evidence="2">ATP/GTP-binding protein</fullName>
    </submittedName>
</protein>
<dbReference type="PANTHER" id="PTHR46082">
    <property type="entry name" value="ATP/GTP-BINDING PROTEIN-RELATED"/>
    <property type="match status" value="1"/>
</dbReference>
<dbReference type="InterPro" id="IPR027417">
    <property type="entry name" value="P-loop_NTPase"/>
</dbReference>
<name>A0A8J3QFR2_9ACTN</name>
<dbReference type="PRINTS" id="PR00364">
    <property type="entry name" value="DISEASERSIST"/>
</dbReference>
<dbReference type="SUPFAM" id="SSF52540">
    <property type="entry name" value="P-loop containing nucleoside triphosphate hydrolases"/>
    <property type="match status" value="1"/>
</dbReference>
<proteinExistence type="predicted"/>
<dbReference type="AlphaFoldDB" id="A0A8J3QFR2"/>
<dbReference type="SUPFAM" id="SSF48452">
    <property type="entry name" value="TPR-like"/>
    <property type="match status" value="2"/>
</dbReference>
<gene>
    <name evidence="2" type="ORF">Rhe02_78480</name>
</gene>
<dbReference type="InterPro" id="IPR041664">
    <property type="entry name" value="AAA_16"/>
</dbReference>
<dbReference type="InterPro" id="IPR011990">
    <property type="entry name" value="TPR-like_helical_dom_sf"/>
</dbReference>
<dbReference type="Gene3D" id="3.40.50.300">
    <property type="entry name" value="P-loop containing nucleotide triphosphate hydrolases"/>
    <property type="match status" value="1"/>
</dbReference>
<feature type="domain" description="Orc1-like AAA ATPase" evidence="1">
    <location>
        <begin position="141"/>
        <end position="214"/>
    </location>
</feature>
<reference evidence="2" key="1">
    <citation type="submission" date="2021-01" db="EMBL/GenBank/DDBJ databases">
        <title>Whole genome shotgun sequence of Rhizocola hellebori NBRC 109834.</title>
        <authorList>
            <person name="Komaki H."/>
            <person name="Tamura T."/>
        </authorList>
    </citation>
    <scope>NUCLEOTIDE SEQUENCE</scope>
    <source>
        <strain evidence="2">NBRC 109834</strain>
    </source>
</reference>
<comment type="caution">
    <text evidence="2">The sequence shown here is derived from an EMBL/GenBank/DDBJ whole genome shotgun (WGS) entry which is preliminary data.</text>
</comment>
<evidence type="ECO:0000259" key="1">
    <source>
        <dbReference type="Pfam" id="PF13191"/>
    </source>
</evidence>
<evidence type="ECO:0000313" key="3">
    <source>
        <dbReference type="Proteomes" id="UP000612899"/>
    </source>
</evidence>
<dbReference type="EMBL" id="BONY01000076">
    <property type="protein sequence ID" value="GIH09781.1"/>
    <property type="molecule type" value="Genomic_DNA"/>
</dbReference>
<dbReference type="Gene3D" id="1.25.40.10">
    <property type="entry name" value="Tetratricopeptide repeat domain"/>
    <property type="match status" value="2"/>
</dbReference>
<keyword evidence="3" id="KW-1185">Reference proteome</keyword>
<organism evidence="2 3">
    <name type="scientific">Rhizocola hellebori</name>
    <dbReference type="NCBI Taxonomy" id="1392758"/>
    <lineage>
        <taxon>Bacteria</taxon>
        <taxon>Bacillati</taxon>
        <taxon>Actinomycetota</taxon>
        <taxon>Actinomycetes</taxon>
        <taxon>Micromonosporales</taxon>
        <taxon>Micromonosporaceae</taxon>
        <taxon>Rhizocola</taxon>
    </lineage>
</organism>
<dbReference type="Pfam" id="PF13191">
    <property type="entry name" value="AAA_16"/>
    <property type="match status" value="1"/>
</dbReference>
<dbReference type="Proteomes" id="UP000612899">
    <property type="component" value="Unassembled WGS sequence"/>
</dbReference>
<sequence>MAGWMRRGAPAGISTGLAFSAGALTNVFTQGWSWPVGIGLGVLVVGWVAWEMRQAVVQHAISGSGVDVVRHAAAIREARTSVVAQEPLAVMRHLVEHGVESGTPGVHANVTPTVPAELAQEHGPGMLSLAPPGLAGLSMRGRDQLVGELTGLYRRRARHAPRVCILYGMGGAGKTSVAASVADRLRTQRVQVWWVSAANPEELHAGMRQLASCLGATDAQIERAWTGLDSAPDLVWRLLANHPTRWLLIVDNADDTRLLTPSGEPPTSGRGWIRPPHTRRGAVLITSREGNLAAWTIGHLASGKGESWCRMYRVGMLTPADGAQVLLDHTGSHAGSATQAAALSIRLGGLPLALNLAGRYLVDARRMPLPGAATTFADYVAALDSGGISAVFGHQVTSSIDGQVGRLIERTWELSLDLLGDRGHPQARNLLGLLSLLADSPIPYQLLDLKVLARSAVFSSLDIGELLRLLRALAGLGLIESDDTDADPGPATLRIHPLIRDASRHHLHITVHHADCIALAVQLTAAASTGDPDDASNWPNWRLLAPHAQHLLTVAADAAHIDRASAEVAARTARRALRYWAAVGQSAVARKQANSVHDLCQRLLGPDHVDTLAVRNDMADWTGQFENPAAARDLYAKLLSAWERVLGTEHPDALAVRAKLADWTGRAGHPAAARDQYRQILPQWERAWGTADRDILAIHNSLAHWTGMAGDPIAARDAYTALLPVWEQVCGAQHPAVLAVRNNLALWTGHSGDPRVARDQCTKLLPIWERVCGAEHPDTLAVRANLADWTGHAGNPAAARDLYTEVVSIWERICGTEHPDTLAIKANLAHWTGMAGDPAAARDQYTALLPLQEASCGINHLDTLADRRNLAYWTTQADLHATARNQPAQQRLNAAHVPSEHHPHTLPVRYNLAFWSRRSTHSADTANDVIT</sequence>